<name>A0A5A7T9Y1_CUCMM</name>
<dbReference type="Proteomes" id="UP000321393">
    <property type="component" value="Unassembled WGS sequence"/>
</dbReference>
<feature type="compositionally biased region" description="Low complexity" evidence="1">
    <location>
        <begin position="100"/>
        <end position="112"/>
    </location>
</feature>
<gene>
    <name evidence="2" type="ORF">E6C27_scaffold109G00030</name>
</gene>
<dbReference type="AlphaFoldDB" id="A0A5A7T9Y1"/>
<dbReference type="Pfam" id="PF14223">
    <property type="entry name" value="Retrotran_gag_2"/>
    <property type="match status" value="1"/>
</dbReference>
<dbReference type="PANTHER" id="PTHR35317:SF23">
    <property type="entry name" value="OS04G0629600 PROTEIN"/>
    <property type="match status" value="1"/>
</dbReference>
<evidence type="ECO:0000313" key="3">
    <source>
        <dbReference type="Proteomes" id="UP000321393"/>
    </source>
</evidence>
<sequence>MTEEETIVEYNVRVLEIANESFNLGEKIPESKLVIKVLHSLPKKFDMKVIAIEEAHDITTLKLDELFGSILTFEMTISDREDKKEKGIAFKSVYEEESTNNKSSNEANKNESIAVLTK</sequence>
<dbReference type="PANTHER" id="PTHR35317">
    <property type="entry name" value="OS04G0629600 PROTEIN"/>
    <property type="match status" value="1"/>
</dbReference>
<reference evidence="2 3" key="1">
    <citation type="submission" date="2019-08" db="EMBL/GenBank/DDBJ databases">
        <title>Draft genome sequences of two oriental melons (Cucumis melo L. var makuwa).</title>
        <authorList>
            <person name="Kwon S.-Y."/>
        </authorList>
    </citation>
    <scope>NUCLEOTIDE SEQUENCE [LARGE SCALE GENOMIC DNA]</scope>
    <source>
        <strain evidence="3">cv. SW 3</strain>
        <tissue evidence="2">Leaf</tissue>
    </source>
</reference>
<organism evidence="2 3">
    <name type="scientific">Cucumis melo var. makuwa</name>
    <name type="common">Oriental melon</name>
    <dbReference type="NCBI Taxonomy" id="1194695"/>
    <lineage>
        <taxon>Eukaryota</taxon>
        <taxon>Viridiplantae</taxon>
        <taxon>Streptophyta</taxon>
        <taxon>Embryophyta</taxon>
        <taxon>Tracheophyta</taxon>
        <taxon>Spermatophyta</taxon>
        <taxon>Magnoliopsida</taxon>
        <taxon>eudicotyledons</taxon>
        <taxon>Gunneridae</taxon>
        <taxon>Pentapetalae</taxon>
        <taxon>rosids</taxon>
        <taxon>fabids</taxon>
        <taxon>Cucurbitales</taxon>
        <taxon>Cucurbitaceae</taxon>
        <taxon>Benincaseae</taxon>
        <taxon>Cucumis</taxon>
    </lineage>
</organism>
<dbReference type="OrthoDB" id="1305346at2759"/>
<accession>A0A5A7T9Y1</accession>
<protein>
    <submittedName>
        <fullName evidence="2">Gag-pol polyprotein</fullName>
    </submittedName>
</protein>
<proteinExistence type="predicted"/>
<feature type="region of interest" description="Disordered" evidence="1">
    <location>
        <begin position="95"/>
        <end position="118"/>
    </location>
</feature>
<evidence type="ECO:0000313" key="2">
    <source>
        <dbReference type="EMBL" id="KAA0038159.1"/>
    </source>
</evidence>
<comment type="caution">
    <text evidence="2">The sequence shown here is derived from an EMBL/GenBank/DDBJ whole genome shotgun (WGS) entry which is preliminary data.</text>
</comment>
<dbReference type="EMBL" id="SSTE01018749">
    <property type="protein sequence ID" value="KAA0038159.1"/>
    <property type="molecule type" value="Genomic_DNA"/>
</dbReference>
<evidence type="ECO:0000256" key="1">
    <source>
        <dbReference type="SAM" id="MobiDB-lite"/>
    </source>
</evidence>